<dbReference type="InterPro" id="IPR036388">
    <property type="entry name" value="WH-like_DNA-bd_sf"/>
</dbReference>
<evidence type="ECO:0000256" key="2">
    <source>
        <dbReference type="PROSITE-ProRule" id="PRU01091"/>
    </source>
</evidence>
<feature type="transmembrane region" description="Helical" evidence="3">
    <location>
        <begin position="234"/>
        <end position="260"/>
    </location>
</feature>
<dbReference type="Gene3D" id="1.10.10.10">
    <property type="entry name" value="Winged helix-like DNA-binding domain superfamily/Winged helix DNA-binding domain"/>
    <property type="match status" value="1"/>
</dbReference>
<reference evidence="5" key="1">
    <citation type="submission" date="2022-02" db="EMBL/GenBank/DDBJ databases">
        <title>Qipengyuania spongiae sp. nov., isolated from marine sponge.</title>
        <authorList>
            <person name="Li Z."/>
            <person name="Zhang M."/>
        </authorList>
    </citation>
    <scope>NUCLEOTIDE SEQUENCE</scope>
    <source>
        <strain evidence="5">PHS-Z21</strain>
    </source>
</reference>
<evidence type="ECO:0000256" key="3">
    <source>
        <dbReference type="SAM" id="Phobius"/>
    </source>
</evidence>
<feature type="domain" description="OmpR/PhoB-type" evidence="4">
    <location>
        <begin position="13"/>
        <end position="111"/>
    </location>
</feature>
<feature type="DNA-binding region" description="OmpR/PhoB-type" evidence="2">
    <location>
        <begin position="13"/>
        <end position="111"/>
    </location>
</feature>
<name>A0ABY5T317_9SPHN</name>
<proteinExistence type="predicted"/>
<accession>A0ABY5T317</accession>
<evidence type="ECO:0000313" key="6">
    <source>
        <dbReference type="Proteomes" id="UP001065265"/>
    </source>
</evidence>
<dbReference type="CDD" id="cd00383">
    <property type="entry name" value="trans_reg_C"/>
    <property type="match status" value="1"/>
</dbReference>
<feature type="transmembrane region" description="Helical" evidence="3">
    <location>
        <begin position="323"/>
        <end position="344"/>
    </location>
</feature>
<dbReference type="RefSeq" id="WP_265558673.1">
    <property type="nucleotide sequence ID" value="NZ_CP092471.1"/>
</dbReference>
<keyword evidence="3" id="KW-0812">Transmembrane</keyword>
<sequence length="352" mass="35222">MGEVRQTMERGAPERLSFGDFELDLANRELRRSGKAIPLGNRYLDALVLLASHPGQLVTKDRFMDEVWRGIPVTDEALTQCIRTLRRALGDDASDPRFIATVPKHGYRFLADVRRGEAGGSMPRTSGADGSLGGRIAGGATIGGGLAGIVGGLLYGLAATGGGGMSVLVMVVLVAALGVLGGAGIGAGMGLAPILRPGRALPLIAGAALGGTLVGAFGQTLGRDGIAALTGAQVASITGLFEGLVLGIAVGLAGALALSARFGTKGIVAAALAIGAGAGAIIAIAGGTLLGRSLLVLQAQFPRSALTMERLGGLVGDPGFEGAALLATTMLEGAVFVACSAWAIRYAAKACK</sequence>
<evidence type="ECO:0000313" key="5">
    <source>
        <dbReference type="EMBL" id="UVI39379.1"/>
    </source>
</evidence>
<dbReference type="Proteomes" id="UP001065265">
    <property type="component" value="Chromosome"/>
</dbReference>
<evidence type="ECO:0000256" key="1">
    <source>
        <dbReference type="ARBA" id="ARBA00023125"/>
    </source>
</evidence>
<feature type="transmembrane region" description="Helical" evidence="3">
    <location>
        <begin position="267"/>
        <end position="290"/>
    </location>
</feature>
<feature type="transmembrane region" description="Helical" evidence="3">
    <location>
        <begin position="132"/>
        <end position="155"/>
    </location>
</feature>
<feature type="transmembrane region" description="Helical" evidence="3">
    <location>
        <begin position="167"/>
        <end position="188"/>
    </location>
</feature>
<dbReference type="EMBL" id="CP092471">
    <property type="protein sequence ID" value="UVI39379.1"/>
    <property type="molecule type" value="Genomic_DNA"/>
</dbReference>
<organism evidence="5 6">
    <name type="scientific">Qipengyuania spongiae</name>
    <dbReference type="NCBI Taxonomy" id="2909673"/>
    <lineage>
        <taxon>Bacteria</taxon>
        <taxon>Pseudomonadati</taxon>
        <taxon>Pseudomonadota</taxon>
        <taxon>Alphaproteobacteria</taxon>
        <taxon>Sphingomonadales</taxon>
        <taxon>Erythrobacteraceae</taxon>
        <taxon>Qipengyuania</taxon>
    </lineage>
</organism>
<feature type="transmembrane region" description="Helical" evidence="3">
    <location>
        <begin position="200"/>
        <end position="222"/>
    </location>
</feature>
<keyword evidence="3" id="KW-1133">Transmembrane helix</keyword>
<keyword evidence="6" id="KW-1185">Reference proteome</keyword>
<dbReference type="SMART" id="SM00862">
    <property type="entry name" value="Trans_reg_C"/>
    <property type="match status" value="1"/>
</dbReference>
<protein>
    <submittedName>
        <fullName evidence="5">Transcriptional regulator</fullName>
    </submittedName>
</protein>
<dbReference type="InterPro" id="IPR016032">
    <property type="entry name" value="Sig_transdc_resp-reg_C-effctor"/>
</dbReference>
<evidence type="ECO:0000259" key="4">
    <source>
        <dbReference type="PROSITE" id="PS51755"/>
    </source>
</evidence>
<dbReference type="Pfam" id="PF00486">
    <property type="entry name" value="Trans_reg_C"/>
    <property type="match status" value="1"/>
</dbReference>
<dbReference type="SUPFAM" id="SSF46894">
    <property type="entry name" value="C-terminal effector domain of the bipartite response regulators"/>
    <property type="match status" value="1"/>
</dbReference>
<gene>
    <name evidence="5" type="ORF">L1F33_14305</name>
</gene>
<dbReference type="PROSITE" id="PS51755">
    <property type="entry name" value="OMPR_PHOB"/>
    <property type="match status" value="1"/>
</dbReference>
<keyword evidence="3" id="KW-0472">Membrane</keyword>
<keyword evidence="1 2" id="KW-0238">DNA-binding</keyword>
<dbReference type="InterPro" id="IPR001867">
    <property type="entry name" value="OmpR/PhoB-type_DNA-bd"/>
</dbReference>